<dbReference type="AlphaFoldDB" id="V4HFR4"/>
<feature type="transmembrane region" description="Helical" evidence="2">
    <location>
        <begin position="30"/>
        <end position="57"/>
    </location>
</feature>
<dbReference type="RefSeq" id="WP_023393908.1">
    <property type="nucleotide sequence ID" value="NZ_ASGZ01000021.1"/>
</dbReference>
<reference evidence="3 4" key="1">
    <citation type="journal article" date="2013" name="Genome Announc.">
        <title>Draft Genome Sequence of 'Candidatus Halobonum tyrrellensis' Strain G22, Isolated from the Hypersaline Waters of Lake Tyrrell, Australia.</title>
        <authorList>
            <person name="Ugalde J.A."/>
            <person name="Narasingarao P."/>
            <person name="Kuo S."/>
            <person name="Podell S."/>
            <person name="Allen E.E."/>
        </authorList>
    </citation>
    <scope>NUCLEOTIDE SEQUENCE [LARGE SCALE GENOMIC DNA]</scope>
    <source>
        <strain evidence="3 4">G22</strain>
    </source>
</reference>
<organism evidence="3 4">
    <name type="scientific">Candidatus Halobonum tyrrellensis G22</name>
    <dbReference type="NCBI Taxonomy" id="1324957"/>
    <lineage>
        <taxon>Archaea</taxon>
        <taxon>Methanobacteriati</taxon>
        <taxon>Methanobacteriota</taxon>
        <taxon>Stenosarchaea group</taxon>
        <taxon>Halobacteria</taxon>
        <taxon>Halobacteriales</taxon>
        <taxon>Haloferacaceae</taxon>
        <taxon>Candidatus Halobonum</taxon>
    </lineage>
</organism>
<dbReference type="Proteomes" id="UP000017840">
    <property type="component" value="Unassembled WGS sequence"/>
</dbReference>
<keyword evidence="2" id="KW-0812">Transmembrane</keyword>
<feature type="compositionally biased region" description="Basic and acidic residues" evidence="1">
    <location>
        <begin position="1"/>
        <end position="11"/>
    </location>
</feature>
<gene>
    <name evidence="3" type="ORF">K933_06603</name>
</gene>
<name>V4HFR4_9EURY</name>
<protein>
    <recommendedName>
        <fullName evidence="5">DUF3267 domain-containing protein</fullName>
    </recommendedName>
</protein>
<evidence type="ECO:0000313" key="4">
    <source>
        <dbReference type="Proteomes" id="UP000017840"/>
    </source>
</evidence>
<evidence type="ECO:0000313" key="3">
    <source>
        <dbReference type="EMBL" id="ESP88933.1"/>
    </source>
</evidence>
<accession>V4HFR4</accession>
<keyword evidence="2" id="KW-1133">Transmembrane helix</keyword>
<keyword evidence="2" id="KW-0472">Membrane</keyword>
<feature type="transmembrane region" description="Helical" evidence="2">
    <location>
        <begin position="77"/>
        <end position="98"/>
    </location>
</feature>
<proteinExistence type="predicted"/>
<evidence type="ECO:0008006" key="5">
    <source>
        <dbReference type="Google" id="ProtNLM"/>
    </source>
</evidence>
<evidence type="ECO:0000256" key="2">
    <source>
        <dbReference type="SAM" id="Phobius"/>
    </source>
</evidence>
<dbReference type="EMBL" id="ASGZ01000021">
    <property type="protein sequence ID" value="ESP88933.1"/>
    <property type="molecule type" value="Genomic_DNA"/>
</dbReference>
<sequence>MSDPPADRPGETEPGAAPDPPAGYGPPWRFAYPALGVNLLAATLTVVSLAGFGWLALALRRADLLAWVVVTDTPDGVVLNLGGVAVAFVVGFLLAVPLHEAVHGAVATAFGYRVSYGVATNVGGVYAAAFGQFQPREHLIPVALAPLVVLDAVGVALVAFAPAPVAAGAVGALVVNTSGAAGDLYATTVALRTPPGTLFYDVDMRNSYVFEPAGEGDGARR</sequence>
<dbReference type="STRING" id="1324957.K933_06603"/>
<dbReference type="eggNOG" id="arCOG05799">
    <property type="taxonomic scope" value="Archaea"/>
</dbReference>
<dbReference type="Pfam" id="PF11667">
    <property type="entry name" value="DUF3267"/>
    <property type="match status" value="1"/>
</dbReference>
<dbReference type="InterPro" id="IPR021683">
    <property type="entry name" value="DUF3267"/>
</dbReference>
<dbReference type="OrthoDB" id="222560at2157"/>
<comment type="caution">
    <text evidence="3">The sequence shown here is derived from an EMBL/GenBank/DDBJ whole genome shotgun (WGS) entry which is preliminary data.</text>
</comment>
<feature type="transmembrane region" description="Helical" evidence="2">
    <location>
        <begin position="142"/>
        <end position="163"/>
    </location>
</feature>
<feature type="transmembrane region" description="Helical" evidence="2">
    <location>
        <begin position="110"/>
        <end position="130"/>
    </location>
</feature>
<feature type="region of interest" description="Disordered" evidence="1">
    <location>
        <begin position="1"/>
        <end position="20"/>
    </location>
</feature>
<evidence type="ECO:0000256" key="1">
    <source>
        <dbReference type="SAM" id="MobiDB-lite"/>
    </source>
</evidence>
<keyword evidence="4" id="KW-1185">Reference proteome</keyword>